<reference evidence="1 2" key="1">
    <citation type="submission" date="2019-08" db="EMBL/GenBank/DDBJ databases">
        <title>Bacillus genomes from the desert of Cuatro Cienegas, Coahuila.</title>
        <authorList>
            <person name="Olmedo-Alvarez G."/>
        </authorList>
    </citation>
    <scope>NUCLEOTIDE SEQUENCE [LARGE SCALE GENOMIC DNA]</scope>
    <source>
        <strain evidence="1 2">CH446_14T</strain>
    </source>
</reference>
<dbReference type="EMBL" id="VTER01000002">
    <property type="protein sequence ID" value="TYS51051.1"/>
    <property type="molecule type" value="Genomic_DNA"/>
</dbReference>
<name>A0A5D4RL07_9BACI</name>
<evidence type="ECO:0000313" key="1">
    <source>
        <dbReference type="EMBL" id="TYS51051.1"/>
    </source>
</evidence>
<dbReference type="Proteomes" id="UP000322139">
    <property type="component" value="Unassembled WGS sequence"/>
</dbReference>
<proteinExistence type="predicted"/>
<sequence length="187" mass="21759">MSVFIQNSHISLINSIKFNKKDFTVLSIGVMLRDFEGFTNNFIKATLKFPLYLVLPMMFIDDEEVGQMKLLNIEYQINKKSEWMTLKVETNAQLKLIMGYCEWSACNGVGSFLFQGNGIHYGDLWPNVEWIHPTEFPNLDWKKVATFIDIHEVGFTVITNDNRINSTIKMLNYIPKEYEIDLDKSDI</sequence>
<comment type="caution">
    <text evidence="1">The sequence shown here is derived from an EMBL/GenBank/DDBJ whole genome shotgun (WGS) entry which is preliminary data.</text>
</comment>
<organism evidence="1 2">
    <name type="scientific">Bacillus infantis</name>
    <dbReference type="NCBI Taxonomy" id="324767"/>
    <lineage>
        <taxon>Bacteria</taxon>
        <taxon>Bacillati</taxon>
        <taxon>Bacillota</taxon>
        <taxon>Bacilli</taxon>
        <taxon>Bacillales</taxon>
        <taxon>Bacillaceae</taxon>
        <taxon>Bacillus</taxon>
    </lineage>
</organism>
<evidence type="ECO:0000313" key="2">
    <source>
        <dbReference type="Proteomes" id="UP000322139"/>
    </source>
</evidence>
<protein>
    <submittedName>
        <fullName evidence="1">Uncharacterized protein</fullName>
    </submittedName>
</protein>
<dbReference type="AlphaFoldDB" id="A0A5D4RL07"/>
<dbReference type="RefSeq" id="WP_148973439.1">
    <property type="nucleotide sequence ID" value="NZ_VTER01000002.1"/>
</dbReference>
<gene>
    <name evidence="1" type="ORF">FZD51_03130</name>
</gene>
<accession>A0A5D4RL07</accession>